<gene>
    <name evidence="1" type="ORF">H9882_01910</name>
</gene>
<dbReference type="Proteomes" id="UP000713596">
    <property type="component" value="Unassembled WGS sequence"/>
</dbReference>
<proteinExistence type="predicted"/>
<sequence length="20" mass="2372">MLVDIQPHMSVESFMEYISD</sequence>
<evidence type="ECO:0000313" key="1">
    <source>
        <dbReference type="EMBL" id="MBU3805646.1"/>
    </source>
</evidence>
<dbReference type="EMBL" id="JAHLFP010000013">
    <property type="protein sequence ID" value="MBU3805646.1"/>
    <property type="molecule type" value="Genomic_DNA"/>
</dbReference>
<dbReference type="AlphaFoldDB" id="A0A948WRD5"/>
<protein>
    <submittedName>
        <fullName evidence="1">Uncharacterized protein</fullName>
    </submittedName>
</protein>
<name>A0A948WRD5_9FIRM</name>
<evidence type="ECO:0000313" key="2">
    <source>
        <dbReference type="Proteomes" id="UP000713596"/>
    </source>
</evidence>
<accession>A0A948WRD5</accession>
<reference evidence="1" key="1">
    <citation type="journal article" date="2021" name="PeerJ">
        <title>Extensive microbial diversity within the chicken gut microbiome revealed by metagenomics and culture.</title>
        <authorList>
            <person name="Gilroy R."/>
            <person name="Ravi A."/>
            <person name="Getino M."/>
            <person name="Pursley I."/>
            <person name="Horton D.L."/>
            <person name="Alikhan N.F."/>
            <person name="Baker D."/>
            <person name="Gharbi K."/>
            <person name="Hall N."/>
            <person name="Watson M."/>
            <person name="Adriaenssens E.M."/>
            <person name="Foster-Nyarko E."/>
            <person name="Jarju S."/>
            <person name="Secka A."/>
            <person name="Antonio M."/>
            <person name="Oren A."/>
            <person name="Chaudhuri R.R."/>
            <person name="La Ragione R."/>
            <person name="Hildebrand F."/>
            <person name="Pallen M.J."/>
        </authorList>
    </citation>
    <scope>NUCLEOTIDE SEQUENCE</scope>
    <source>
        <strain evidence="1">B5_2728</strain>
    </source>
</reference>
<reference evidence="1" key="2">
    <citation type="submission" date="2021-04" db="EMBL/GenBank/DDBJ databases">
        <authorList>
            <person name="Gilroy R."/>
        </authorList>
    </citation>
    <scope>NUCLEOTIDE SEQUENCE</scope>
    <source>
        <strain evidence="1">B5_2728</strain>
    </source>
</reference>
<organism evidence="1 2">
    <name type="scientific">Candidatus Allofournierella pullistercoris</name>
    <dbReference type="NCBI Taxonomy" id="2838597"/>
    <lineage>
        <taxon>Bacteria</taxon>
        <taxon>Bacillati</taxon>
        <taxon>Bacillota</taxon>
        <taxon>Clostridia</taxon>
        <taxon>Eubacteriales</taxon>
        <taxon>Oscillospiraceae</taxon>
        <taxon>Allofournierella</taxon>
    </lineage>
</organism>
<comment type="caution">
    <text evidence="1">The sequence shown here is derived from an EMBL/GenBank/DDBJ whole genome shotgun (WGS) entry which is preliminary data.</text>
</comment>